<keyword evidence="4" id="KW-1003">Cell membrane</keyword>
<keyword evidence="8 11" id="KW-1133">Transmembrane helix</keyword>
<protein>
    <submittedName>
        <fullName evidence="14">Penicillin-binding transpeptidase domain-containing protein</fullName>
    </submittedName>
</protein>
<keyword evidence="15" id="KW-1185">Reference proteome</keyword>
<dbReference type="RefSeq" id="WP_268046265.1">
    <property type="nucleotide sequence ID" value="NZ_CP104064.1"/>
</dbReference>
<evidence type="ECO:0000256" key="2">
    <source>
        <dbReference type="ARBA" id="ARBA00004236"/>
    </source>
</evidence>
<evidence type="ECO:0000313" key="14">
    <source>
        <dbReference type="EMBL" id="WAH38679.1"/>
    </source>
</evidence>
<dbReference type="EMBL" id="CP104064">
    <property type="protein sequence ID" value="WAH38679.1"/>
    <property type="molecule type" value="Genomic_DNA"/>
</dbReference>
<dbReference type="Gene3D" id="3.40.710.10">
    <property type="entry name" value="DD-peptidase/beta-lactamase superfamily"/>
    <property type="match status" value="1"/>
</dbReference>
<keyword evidence="10" id="KW-0961">Cell wall biogenesis/degradation</keyword>
<evidence type="ECO:0000256" key="10">
    <source>
        <dbReference type="ARBA" id="ARBA00023316"/>
    </source>
</evidence>
<evidence type="ECO:0000256" key="3">
    <source>
        <dbReference type="ARBA" id="ARBA00007171"/>
    </source>
</evidence>
<feature type="transmembrane region" description="Helical" evidence="11">
    <location>
        <begin position="20"/>
        <end position="38"/>
    </location>
</feature>
<gene>
    <name evidence="14" type="ORF">NZD86_09445</name>
</gene>
<keyword evidence="9 11" id="KW-0472">Membrane</keyword>
<dbReference type="Pfam" id="PF03717">
    <property type="entry name" value="PBP_dimer"/>
    <property type="match status" value="1"/>
</dbReference>
<dbReference type="SUPFAM" id="SSF56601">
    <property type="entry name" value="beta-lactamase/transpeptidase-like"/>
    <property type="match status" value="1"/>
</dbReference>
<comment type="similarity">
    <text evidence="3">Belongs to the transpeptidase family.</text>
</comment>
<evidence type="ECO:0000256" key="7">
    <source>
        <dbReference type="ARBA" id="ARBA00022984"/>
    </source>
</evidence>
<name>A0ABY6Z7B0_9BACL</name>
<keyword evidence="5 11" id="KW-0812">Transmembrane</keyword>
<feature type="domain" description="Penicillin-binding protein transpeptidase" evidence="12">
    <location>
        <begin position="281"/>
        <end position="661"/>
    </location>
</feature>
<dbReference type="PANTHER" id="PTHR30627">
    <property type="entry name" value="PEPTIDOGLYCAN D,D-TRANSPEPTIDASE"/>
    <property type="match status" value="1"/>
</dbReference>
<dbReference type="InterPro" id="IPR050515">
    <property type="entry name" value="Beta-lactam/transpept"/>
</dbReference>
<proteinExistence type="inferred from homology"/>
<evidence type="ECO:0000256" key="11">
    <source>
        <dbReference type="SAM" id="Phobius"/>
    </source>
</evidence>
<organism evidence="14 15">
    <name type="scientific">Alicyclobacillus dauci</name>
    <dbReference type="NCBI Taxonomy" id="1475485"/>
    <lineage>
        <taxon>Bacteria</taxon>
        <taxon>Bacillati</taxon>
        <taxon>Bacillota</taxon>
        <taxon>Bacilli</taxon>
        <taxon>Bacillales</taxon>
        <taxon>Alicyclobacillaceae</taxon>
        <taxon>Alicyclobacillus</taxon>
    </lineage>
</organism>
<feature type="domain" description="Penicillin-binding protein dimerisation" evidence="13">
    <location>
        <begin position="65"/>
        <end position="235"/>
    </location>
</feature>
<evidence type="ECO:0000313" key="15">
    <source>
        <dbReference type="Proteomes" id="UP001164803"/>
    </source>
</evidence>
<accession>A0ABY6Z7B0</accession>
<keyword evidence="7" id="KW-0573">Peptidoglycan synthesis</keyword>
<dbReference type="InterPro" id="IPR005311">
    <property type="entry name" value="PBP_dimer"/>
</dbReference>
<evidence type="ECO:0000259" key="12">
    <source>
        <dbReference type="Pfam" id="PF00905"/>
    </source>
</evidence>
<dbReference type="Proteomes" id="UP001164803">
    <property type="component" value="Chromosome"/>
</dbReference>
<dbReference type="InterPro" id="IPR012338">
    <property type="entry name" value="Beta-lactam/transpept-like"/>
</dbReference>
<evidence type="ECO:0000256" key="4">
    <source>
        <dbReference type="ARBA" id="ARBA00022475"/>
    </source>
</evidence>
<sequence length="696" mass="75814">MNKLKKRRDKNPKKAPSKRLRINTIYTIAFLSFTGLILREAYLQVAHGATMRNKEVNTQFVKIAVTPERGWIYDANGQVLAWDRPSDNIVLNNLVTMTDSQYHQVANELAPVLNTTPDKLYGKMTTDKNDLQIPLATDATTSQIAFIAEHQQDLPNVQINQVYQRQYPQGDLAGQVLGYVGSITADDVKNNKYPKYIDSQKVGKSGLEYQYEPILQGKAGNEAVAVDRSNNTVQTVGMIPAPIPGDNIQLTLDGHLQAEAQTIIQDQINKSPNKSLISNASAVMLDVKNGGVLSMVSYPYLDPNWFTNGKPRTAAQVNYLVNSGAQNNFATQDAQNPGSTVKPANLLTALKLGAVTPNYTVDDEGYIYIGKTRKNEDMGMVFGPIDPVRAIAVSSDVYFYEVGLRLGKWYGSSTTSGGWYPASDGSYQHYLNTDFAKGLNALFQGEEDFGLGTKTGIDLPYESSGGFEVMDSTKNFTPQPYDLHKSEASIKKTGEYPNNGTPASLAMAGIGQSQAFTTIQLATYAMTLANNGTRLQPHLLDNVFSANDTPANGAKPLSTYQTKVTGQVGGSKQYYNLIKQAMYDVTTGGADATANTLFSGENYKVAAKTGTAQISIHGHQTDNSVFICYAPLDNPQVAMAVMIPGGGYGASLAGVIAHQMLDAYFNEHHASFMPKKDWTNTQIPANWYKSPANTLP</sequence>
<evidence type="ECO:0000256" key="1">
    <source>
        <dbReference type="ARBA" id="ARBA00004167"/>
    </source>
</evidence>
<reference evidence="14" key="1">
    <citation type="submission" date="2022-08" db="EMBL/GenBank/DDBJ databases">
        <title>Alicyclobacillus dauci DSM2870, complete genome.</title>
        <authorList>
            <person name="Wang Q."/>
            <person name="Cai R."/>
            <person name="Wang Z."/>
        </authorList>
    </citation>
    <scope>NUCLEOTIDE SEQUENCE</scope>
    <source>
        <strain evidence="14">DSM 28700</strain>
    </source>
</reference>
<dbReference type="SUPFAM" id="SSF56519">
    <property type="entry name" value="Penicillin binding protein dimerisation domain"/>
    <property type="match status" value="1"/>
</dbReference>
<evidence type="ECO:0000256" key="6">
    <source>
        <dbReference type="ARBA" id="ARBA00022960"/>
    </source>
</evidence>
<evidence type="ECO:0000259" key="13">
    <source>
        <dbReference type="Pfam" id="PF03717"/>
    </source>
</evidence>
<dbReference type="Pfam" id="PF00905">
    <property type="entry name" value="Transpeptidase"/>
    <property type="match status" value="1"/>
</dbReference>
<evidence type="ECO:0000256" key="8">
    <source>
        <dbReference type="ARBA" id="ARBA00022989"/>
    </source>
</evidence>
<evidence type="ECO:0000256" key="5">
    <source>
        <dbReference type="ARBA" id="ARBA00022692"/>
    </source>
</evidence>
<dbReference type="Gene3D" id="3.90.1310.10">
    <property type="entry name" value="Penicillin-binding protein 2a (Domain 2)"/>
    <property type="match status" value="1"/>
</dbReference>
<dbReference type="InterPro" id="IPR001460">
    <property type="entry name" value="PCN-bd_Tpept"/>
</dbReference>
<evidence type="ECO:0000256" key="9">
    <source>
        <dbReference type="ARBA" id="ARBA00023136"/>
    </source>
</evidence>
<keyword evidence="6" id="KW-0133">Cell shape</keyword>
<comment type="subcellular location">
    <subcellularLocation>
        <location evidence="2">Cell membrane</location>
    </subcellularLocation>
    <subcellularLocation>
        <location evidence="1">Membrane</location>
        <topology evidence="1">Single-pass membrane protein</topology>
    </subcellularLocation>
</comment>
<dbReference type="PANTHER" id="PTHR30627:SF2">
    <property type="entry name" value="PEPTIDOGLYCAN D,D-TRANSPEPTIDASE MRDA"/>
    <property type="match status" value="1"/>
</dbReference>
<dbReference type="InterPro" id="IPR036138">
    <property type="entry name" value="PBP_dimer_sf"/>
</dbReference>